<sequence>MTIGPPQQLTPPPKIVPIKEQRKQKKQEIRDSKPPKEYTSTARKLF</sequence>
<dbReference type="EMBL" id="MN740351">
    <property type="protein sequence ID" value="QHU01998.1"/>
    <property type="molecule type" value="Genomic_DNA"/>
</dbReference>
<evidence type="ECO:0000313" key="2">
    <source>
        <dbReference type="EMBL" id="QHU01998.1"/>
    </source>
</evidence>
<name>A0A6C0JE19_9ZZZZ</name>
<accession>A0A6C0JE19</accession>
<organism evidence="2">
    <name type="scientific">viral metagenome</name>
    <dbReference type="NCBI Taxonomy" id="1070528"/>
    <lineage>
        <taxon>unclassified sequences</taxon>
        <taxon>metagenomes</taxon>
        <taxon>organismal metagenomes</taxon>
    </lineage>
</organism>
<reference evidence="2" key="1">
    <citation type="journal article" date="2020" name="Nature">
        <title>Giant virus diversity and host interactions through global metagenomics.</title>
        <authorList>
            <person name="Schulz F."/>
            <person name="Roux S."/>
            <person name="Paez-Espino D."/>
            <person name="Jungbluth S."/>
            <person name="Walsh D.A."/>
            <person name="Denef V.J."/>
            <person name="McMahon K.D."/>
            <person name="Konstantinidis K.T."/>
            <person name="Eloe-Fadrosh E.A."/>
            <person name="Kyrpides N.C."/>
            <person name="Woyke T."/>
        </authorList>
    </citation>
    <scope>NUCLEOTIDE SEQUENCE</scope>
    <source>
        <strain evidence="2">GVMAG-M-3300025880-56</strain>
    </source>
</reference>
<feature type="compositionally biased region" description="Basic and acidic residues" evidence="1">
    <location>
        <begin position="17"/>
        <end position="36"/>
    </location>
</feature>
<proteinExistence type="predicted"/>
<protein>
    <submittedName>
        <fullName evidence="2">Uncharacterized protein</fullName>
    </submittedName>
</protein>
<feature type="region of interest" description="Disordered" evidence="1">
    <location>
        <begin position="1"/>
        <end position="46"/>
    </location>
</feature>
<dbReference type="AlphaFoldDB" id="A0A6C0JE19"/>
<evidence type="ECO:0000256" key="1">
    <source>
        <dbReference type="SAM" id="MobiDB-lite"/>
    </source>
</evidence>